<keyword evidence="1" id="KW-0547">Nucleotide-binding</keyword>
<dbReference type="Pfam" id="PF00271">
    <property type="entry name" value="Helicase_C"/>
    <property type="match status" value="1"/>
</dbReference>
<dbReference type="InterPro" id="IPR014014">
    <property type="entry name" value="RNA_helicase_DEAD_Q_motif"/>
</dbReference>
<evidence type="ECO:0000256" key="4">
    <source>
        <dbReference type="ARBA" id="ARBA00022840"/>
    </source>
</evidence>
<dbReference type="SUPFAM" id="SSF52540">
    <property type="entry name" value="P-loop containing nucleoside triphosphate hydrolases"/>
    <property type="match status" value="1"/>
</dbReference>
<dbReference type="InterPro" id="IPR011545">
    <property type="entry name" value="DEAD/DEAH_box_helicase_dom"/>
</dbReference>
<evidence type="ECO:0000256" key="5">
    <source>
        <dbReference type="PROSITE-ProRule" id="PRU00552"/>
    </source>
</evidence>
<dbReference type="PANTHER" id="PTHR47959">
    <property type="entry name" value="ATP-DEPENDENT RNA HELICASE RHLE-RELATED"/>
    <property type="match status" value="1"/>
</dbReference>
<accession>S0ASE6</accession>
<dbReference type="AlphaFoldDB" id="S0ASE6"/>
<dbReference type="CDD" id="cd18787">
    <property type="entry name" value="SF2_C_DEAD"/>
    <property type="match status" value="1"/>
</dbReference>
<proteinExistence type="predicted"/>
<dbReference type="PANTHER" id="PTHR47959:SF1">
    <property type="entry name" value="ATP-DEPENDENT RNA HELICASE DBPA"/>
    <property type="match status" value="1"/>
</dbReference>
<dbReference type="PROSITE" id="PS51194">
    <property type="entry name" value="HELICASE_CTER"/>
    <property type="match status" value="1"/>
</dbReference>
<name>S0ASE6_FERAC</name>
<dbReference type="InterPro" id="IPR044742">
    <property type="entry name" value="DEAD/DEAH_RhlB"/>
</dbReference>
<dbReference type="PROSITE" id="PS51192">
    <property type="entry name" value="HELICASE_ATP_BIND_1"/>
    <property type="match status" value="1"/>
</dbReference>
<dbReference type="Proteomes" id="UP000014660">
    <property type="component" value="Chromosome"/>
</dbReference>
<feature type="domain" description="Helicase ATP-binding" evidence="7">
    <location>
        <begin position="27"/>
        <end position="197"/>
    </location>
</feature>
<dbReference type="Pfam" id="PF00270">
    <property type="entry name" value="DEAD"/>
    <property type="match status" value="1"/>
</dbReference>
<evidence type="ECO:0008006" key="12">
    <source>
        <dbReference type="Google" id="ProtNLM"/>
    </source>
</evidence>
<dbReference type="CDD" id="cd00268">
    <property type="entry name" value="DEADc"/>
    <property type="match status" value="1"/>
</dbReference>
<feature type="compositionally biased region" description="Basic and acidic residues" evidence="6">
    <location>
        <begin position="401"/>
        <end position="414"/>
    </location>
</feature>
<feature type="domain" description="DEAD-box RNA helicase Q" evidence="9">
    <location>
        <begin position="1"/>
        <end position="24"/>
    </location>
</feature>
<sequence>MDISENLKKSLGLMKFTEPTEIQEKAIPVVLTGKDVIIRSKTGSGKTAAYLLPVLNSVEKLKGKSVKAIIILPTRELALQTHRVASRLGKISGIKSTIVYGGASIIRQVEELPGSDIVIGTPGRILDLYNQKYLKLDHVKYLVLDEADLMLDMGFIDDIKKIISFTPEGRQTILLSATLPAEVKTIANHFMNNPEFVDAGGDEAIPSSIKHLYTVSEKFDKFSTLMSYIHSYNSRKAIVFVKTQRSGDLLNLILSRSGFNNVLIHGGMKQHARERSIADFRHIDSGILVATNVAARGLDIPNITDIINFDAPDSTETYAHRVGRSGRMGKDGRAMTIFDPSQKSLIQSIQRRNRIKMEKINIDLETEYTDINYGKLIAQFRDNEENAPEPDYHSRGRRPSGGRERRSSSRRETGSRPGRSSGNYRRREHQ</sequence>
<dbReference type="KEGG" id="fac:FACI_IFERC01G1732"/>
<dbReference type="GO" id="GO:0003676">
    <property type="term" value="F:nucleic acid binding"/>
    <property type="evidence" value="ECO:0007669"/>
    <property type="project" value="InterPro"/>
</dbReference>
<evidence type="ECO:0000256" key="6">
    <source>
        <dbReference type="SAM" id="MobiDB-lite"/>
    </source>
</evidence>
<dbReference type="GO" id="GO:0016787">
    <property type="term" value="F:hydrolase activity"/>
    <property type="evidence" value="ECO:0007669"/>
    <property type="project" value="UniProtKB-KW"/>
</dbReference>
<dbReference type="GO" id="GO:0140097">
    <property type="term" value="F:catalytic activity, acting on DNA"/>
    <property type="evidence" value="ECO:0007669"/>
    <property type="project" value="UniProtKB-ARBA"/>
</dbReference>
<dbReference type="GO" id="GO:0005524">
    <property type="term" value="F:ATP binding"/>
    <property type="evidence" value="ECO:0007669"/>
    <property type="project" value="UniProtKB-KW"/>
</dbReference>
<dbReference type="InterPro" id="IPR014001">
    <property type="entry name" value="Helicase_ATP-bd"/>
</dbReference>
<keyword evidence="2" id="KW-0378">Hydrolase</keyword>
<dbReference type="Gene3D" id="3.40.50.300">
    <property type="entry name" value="P-loop containing nucleotide triphosphate hydrolases"/>
    <property type="match status" value="2"/>
</dbReference>
<dbReference type="InterPro" id="IPR001650">
    <property type="entry name" value="Helicase_C-like"/>
</dbReference>
<keyword evidence="11" id="KW-1185">Reference proteome</keyword>
<dbReference type="SMART" id="SM00487">
    <property type="entry name" value="DEXDc"/>
    <property type="match status" value="1"/>
</dbReference>
<keyword evidence="4" id="KW-0067">ATP-binding</keyword>
<evidence type="ECO:0000256" key="1">
    <source>
        <dbReference type="ARBA" id="ARBA00022741"/>
    </source>
</evidence>
<evidence type="ECO:0000259" key="8">
    <source>
        <dbReference type="PROSITE" id="PS51194"/>
    </source>
</evidence>
<protein>
    <recommendedName>
        <fullName evidence="12">ATP-dependent RNA helicase</fullName>
    </recommendedName>
</protein>
<feature type="domain" description="Helicase C-terminal" evidence="8">
    <location>
        <begin position="224"/>
        <end position="368"/>
    </location>
</feature>
<dbReference type="InterPro" id="IPR050079">
    <property type="entry name" value="DEAD_box_RNA_helicase"/>
</dbReference>
<dbReference type="EMBL" id="CP004145">
    <property type="protein sequence ID" value="AGO61712.1"/>
    <property type="molecule type" value="Genomic_DNA"/>
</dbReference>
<evidence type="ECO:0000313" key="10">
    <source>
        <dbReference type="EMBL" id="AGO61712.1"/>
    </source>
</evidence>
<feature type="short sequence motif" description="Q motif" evidence="5">
    <location>
        <begin position="1"/>
        <end position="24"/>
    </location>
</feature>
<dbReference type="HOGENOM" id="CLU_003041_28_3_2"/>
<gene>
    <name evidence="10" type="ORF">FACI_IFERC00001G1732</name>
</gene>
<dbReference type="InterPro" id="IPR027417">
    <property type="entry name" value="P-loop_NTPase"/>
</dbReference>
<keyword evidence="3" id="KW-0347">Helicase</keyword>
<dbReference type="GO" id="GO:0005829">
    <property type="term" value="C:cytosol"/>
    <property type="evidence" value="ECO:0007669"/>
    <property type="project" value="TreeGrafter"/>
</dbReference>
<evidence type="ECO:0000313" key="11">
    <source>
        <dbReference type="Proteomes" id="UP000014660"/>
    </source>
</evidence>
<evidence type="ECO:0000259" key="9">
    <source>
        <dbReference type="PROSITE" id="PS51195"/>
    </source>
</evidence>
<organism evidence="10 11">
    <name type="scientific">Ferroplasma acidarmanus Fer1</name>
    <dbReference type="NCBI Taxonomy" id="333146"/>
    <lineage>
        <taxon>Archaea</taxon>
        <taxon>Methanobacteriati</taxon>
        <taxon>Thermoplasmatota</taxon>
        <taxon>Thermoplasmata</taxon>
        <taxon>Thermoplasmatales</taxon>
        <taxon>Ferroplasmaceae</taxon>
        <taxon>Ferroplasma</taxon>
    </lineage>
</organism>
<dbReference type="GO" id="GO:0003724">
    <property type="term" value="F:RNA helicase activity"/>
    <property type="evidence" value="ECO:0007669"/>
    <property type="project" value="InterPro"/>
</dbReference>
<dbReference type="PROSITE" id="PS51195">
    <property type="entry name" value="Q_MOTIF"/>
    <property type="match status" value="1"/>
</dbReference>
<evidence type="ECO:0000256" key="2">
    <source>
        <dbReference type="ARBA" id="ARBA00022801"/>
    </source>
</evidence>
<reference evidence="10 11" key="1">
    <citation type="journal article" date="2007" name="Proc. Natl. Acad. Sci. U.S.A.">
        <title>Genome dynamics in a natural archaeal population.</title>
        <authorList>
            <person name="Allen E.E."/>
            <person name="Tyson G.W."/>
            <person name="Whitaker R.J."/>
            <person name="Detter J.C."/>
            <person name="Richardson P.M."/>
            <person name="Banfield J.F."/>
        </authorList>
    </citation>
    <scope>NUCLEOTIDE SEQUENCE [LARGE SCALE GENOMIC DNA]</scope>
    <source>
        <strain evidence="11">fer1</strain>
    </source>
</reference>
<evidence type="ECO:0000259" key="7">
    <source>
        <dbReference type="PROSITE" id="PS51192"/>
    </source>
</evidence>
<dbReference type="SMART" id="SM00490">
    <property type="entry name" value="HELICc"/>
    <property type="match status" value="1"/>
</dbReference>
<feature type="region of interest" description="Disordered" evidence="6">
    <location>
        <begin position="383"/>
        <end position="430"/>
    </location>
</feature>
<evidence type="ECO:0000256" key="3">
    <source>
        <dbReference type="ARBA" id="ARBA00022806"/>
    </source>
</evidence>